<gene>
    <name evidence="4" type="ORF">KHA97_12025</name>
</gene>
<evidence type="ECO:0000256" key="2">
    <source>
        <dbReference type="SAM" id="MobiDB-lite"/>
    </source>
</evidence>
<comment type="caution">
    <text evidence="4">The sequence shown here is derived from an EMBL/GenBank/DDBJ whole genome shotgun (WGS) entry which is preliminary data.</text>
</comment>
<dbReference type="AlphaFoldDB" id="A0A942YIW7"/>
<dbReference type="Pfam" id="PF00665">
    <property type="entry name" value="rve"/>
    <property type="match status" value="1"/>
</dbReference>
<dbReference type="InterPro" id="IPR001584">
    <property type="entry name" value="Integrase_cat-core"/>
</dbReference>
<feature type="region of interest" description="Disordered" evidence="2">
    <location>
        <begin position="111"/>
        <end position="132"/>
    </location>
</feature>
<dbReference type="Pfam" id="PF13518">
    <property type="entry name" value="HTH_28"/>
    <property type="match status" value="1"/>
</dbReference>
<sequence length="450" mass="52316">MAKFTSEEKLQAVKRYLSGNEGYKSVAKSIGVNSGVLHNWIKQYEFAGEAAFEKPYTTYTPEYKLDVLNYMNDHGTSVRETAGIFNIPAPSTLFKWKADFESGGLDALRPKLKGRPPIMEKDQKKSTPAEGSIESLQAELERLRMENAYFKKVECLSSKQGKITKQDKTQVVYELRHEFPVKALLKFAGIPRSTYYYWVKNMDRPDSDGELKELIQSIYDEHEGRFGYRRIRDELRNRGHKVNHKKVQRIMKEIGLKCLVRMKKYRSYKGNVGKIAPNILDRNFKADKPNEKWVTDITEFKLFGEKLYLTPILDLYNGEIITYTIGSRPTYSLVSTMLDQAFGMLTGKGNILIHSDQGWHYQMKKYQLSLSQRGITQSMSRKGNCYDNAVIENFFGIMKSEFLYLKEFESVEHFKQELEKYIEYYNHKRIKTKLKGMSPVQYRVHAQLAA</sequence>
<reference evidence="4 5" key="1">
    <citation type="submission" date="2021-05" db="EMBL/GenBank/DDBJ databases">
        <title>Novel Bacillus species.</title>
        <authorList>
            <person name="Liu G."/>
        </authorList>
    </citation>
    <scope>NUCLEOTIDE SEQUENCE [LARGE SCALE GENOMIC DNA]</scope>
    <source>
        <strain evidence="5">FJAT-49780</strain>
    </source>
</reference>
<dbReference type="SUPFAM" id="SSF53098">
    <property type="entry name" value="Ribonuclease H-like"/>
    <property type="match status" value="1"/>
</dbReference>
<dbReference type="InterPro" id="IPR036397">
    <property type="entry name" value="RNaseH_sf"/>
</dbReference>
<dbReference type="GO" id="GO:0006313">
    <property type="term" value="P:DNA transposition"/>
    <property type="evidence" value="ECO:0007669"/>
    <property type="project" value="InterPro"/>
</dbReference>
<comment type="function">
    <text evidence="1">Involved in the transposition of the insertion sequence.</text>
</comment>
<organism evidence="4 5">
    <name type="scientific">Lederbergia citri</name>
    <dbReference type="NCBI Taxonomy" id="2833580"/>
    <lineage>
        <taxon>Bacteria</taxon>
        <taxon>Bacillati</taxon>
        <taxon>Bacillota</taxon>
        <taxon>Bacilli</taxon>
        <taxon>Bacillales</taxon>
        <taxon>Bacillaceae</taxon>
        <taxon>Lederbergia</taxon>
    </lineage>
</organism>
<evidence type="ECO:0000256" key="1">
    <source>
        <dbReference type="ARBA" id="ARBA00002286"/>
    </source>
</evidence>
<evidence type="ECO:0000259" key="3">
    <source>
        <dbReference type="PROSITE" id="PS50994"/>
    </source>
</evidence>
<dbReference type="PANTHER" id="PTHR46889:SF4">
    <property type="entry name" value="TRANSPOSASE INSO FOR INSERTION SEQUENCE ELEMENT IS911B-RELATED"/>
    <property type="match status" value="1"/>
</dbReference>
<dbReference type="NCBIfam" id="NF033516">
    <property type="entry name" value="transpos_IS3"/>
    <property type="match status" value="1"/>
</dbReference>
<dbReference type="GO" id="GO:0015074">
    <property type="term" value="P:DNA integration"/>
    <property type="evidence" value="ECO:0007669"/>
    <property type="project" value="InterPro"/>
</dbReference>
<feature type="domain" description="Integrase catalytic" evidence="3">
    <location>
        <begin position="285"/>
        <end position="447"/>
    </location>
</feature>
<dbReference type="InterPro" id="IPR050900">
    <property type="entry name" value="Transposase_IS3/IS150/IS904"/>
</dbReference>
<dbReference type="InterPro" id="IPR025948">
    <property type="entry name" value="HTH-like_dom"/>
</dbReference>
<accession>A0A942YIW7</accession>
<evidence type="ECO:0000313" key="5">
    <source>
        <dbReference type="Proteomes" id="UP000681414"/>
    </source>
</evidence>
<protein>
    <submittedName>
        <fullName evidence="4">IS3 family transposase</fullName>
    </submittedName>
</protein>
<dbReference type="PROSITE" id="PS50994">
    <property type="entry name" value="INTEGRASE"/>
    <property type="match status" value="1"/>
</dbReference>
<keyword evidence="5" id="KW-1185">Reference proteome</keyword>
<dbReference type="InterPro" id="IPR055247">
    <property type="entry name" value="InsJ-like_HTH"/>
</dbReference>
<evidence type="ECO:0000313" key="4">
    <source>
        <dbReference type="EMBL" id="MBS4195786.1"/>
    </source>
</evidence>
<proteinExistence type="predicted"/>
<dbReference type="SUPFAM" id="SSF46689">
    <property type="entry name" value="Homeodomain-like"/>
    <property type="match status" value="2"/>
</dbReference>
<dbReference type="Pfam" id="PF01527">
    <property type="entry name" value="HTH_Tnp_1"/>
    <property type="match status" value="1"/>
</dbReference>
<feature type="compositionally biased region" description="Basic and acidic residues" evidence="2">
    <location>
        <begin position="118"/>
        <end position="127"/>
    </location>
</feature>
<dbReference type="PANTHER" id="PTHR46889">
    <property type="entry name" value="TRANSPOSASE INSF FOR INSERTION SEQUENCE IS3B-RELATED"/>
    <property type="match status" value="1"/>
</dbReference>
<dbReference type="EMBL" id="JAGYPG010000002">
    <property type="protein sequence ID" value="MBS4195786.1"/>
    <property type="molecule type" value="Genomic_DNA"/>
</dbReference>
<dbReference type="Pfam" id="PF13276">
    <property type="entry name" value="HTH_21"/>
    <property type="match status" value="1"/>
</dbReference>
<dbReference type="InterPro" id="IPR009057">
    <property type="entry name" value="Homeodomain-like_sf"/>
</dbReference>
<dbReference type="Proteomes" id="UP000681414">
    <property type="component" value="Unassembled WGS sequence"/>
</dbReference>
<dbReference type="Gene3D" id="1.10.10.60">
    <property type="entry name" value="Homeodomain-like"/>
    <property type="match status" value="1"/>
</dbReference>
<dbReference type="Pfam" id="PF13333">
    <property type="entry name" value="rve_2"/>
    <property type="match status" value="1"/>
</dbReference>
<dbReference type="RefSeq" id="WP_213124976.1">
    <property type="nucleotide sequence ID" value="NZ_JAGYPG010000002.1"/>
</dbReference>
<dbReference type="InterPro" id="IPR012337">
    <property type="entry name" value="RNaseH-like_sf"/>
</dbReference>
<dbReference type="GO" id="GO:0003677">
    <property type="term" value="F:DNA binding"/>
    <property type="evidence" value="ECO:0007669"/>
    <property type="project" value="InterPro"/>
</dbReference>
<name>A0A942YIW7_9BACI</name>
<dbReference type="Gene3D" id="3.30.420.10">
    <property type="entry name" value="Ribonuclease H-like superfamily/Ribonuclease H"/>
    <property type="match status" value="1"/>
</dbReference>
<dbReference type="InterPro" id="IPR002514">
    <property type="entry name" value="Transposase_8"/>
</dbReference>
<dbReference type="InterPro" id="IPR048020">
    <property type="entry name" value="Transpos_IS3"/>
</dbReference>
<dbReference type="GO" id="GO:0004803">
    <property type="term" value="F:transposase activity"/>
    <property type="evidence" value="ECO:0007669"/>
    <property type="project" value="InterPro"/>
</dbReference>